<name>A0ABY9XYJ1_9FLAO</name>
<evidence type="ECO:0000256" key="1">
    <source>
        <dbReference type="PROSITE-ProRule" id="PRU00703"/>
    </source>
</evidence>
<keyword evidence="1" id="KW-0129">CBS domain</keyword>
<gene>
    <name evidence="3" type="ORF">RHP51_00605</name>
</gene>
<organism evidence="3 4">
    <name type="scientific">Thalassobellus suaedae</name>
    <dbReference type="NCBI Taxonomy" id="3074124"/>
    <lineage>
        <taxon>Bacteria</taxon>
        <taxon>Pseudomonadati</taxon>
        <taxon>Bacteroidota</taxon>
        <taxon>Flavobacteriia</taxon>
        <taxon>Flavobacteriales</taxon>
        <taxon>Flavobacteriaceae</taxon>
        <taxon>Thalassobellus</taxon>
    </lineage>
</organism>
<evidence type="ECO:0000313" key="4">
    <source>
        <dbReference type="Proteomes" id="UP001302806"/>
    </source>
</evidence>
<evidence type="ECO:0000313" key="3">
    <source>
        <dbReference type="EMBL" id="WNH10923.1"/>
    </source>
</evidence>
<accession>A0ABY9XYJ1</accession>
<dbReference type="Proteomes" id="UP001302806">
    <property type="component" value="Chromosome"/>
</dbReference>
<dbReference type="RefSeq" id="WP_415867134.1">
    <property type="nucleotide sequence ID" value="NZ_CP134537.1"/>
</dbReference>
<dbReference type="InterPro" id="IPR000644">
    <property type="entry name" value="CBS_dom"/>
</dbReference>
<dbReference type="PROSITE" id="PS51371">
    <property type="entry name" value="CBS"/>
    <property type="match status" value="1"/>
</dbReference>
<proteinExistence type="predicted"/>
<feature type="domain" description="CBS" evidence="2">
    <location>
        <begin position="1"/>
        <end position="34"/>
    </location>
</feature>
<dbReference type="SUPFAM" id="SSF54631">
    <property type="entry name" value="CBS-domain pair"/>
    <property type="match status" value="1"/>
</dbReference>
<dbReference type="Gene3D" id="3.10.580.10">
    <property type="entry name" value="CBS-domain"/>
    <property type="match status" value="1"/>
</dbReference>
<reference evidence="3 4" key="1">
    <citation type="submission" date="2023-09" db="EMBL/GenBank/DDBJ databases">
        <title>Thalassobella suaedae gen. nov., sp. nov., a marine bacterium of the family Flavobacteriaceae isolated from a halophyte Suaeda japonica.</title>
        <authorList>
            <person name="Lee S.Y."/>
            <person name="Hwang C.Y."/>
        </authorList>
    </citation>
    <scope>NUCLEOTIDE SEQUENCE [LARGE SCALE GENOMIC DNA]</scope>
    <source>
        <strain evidence="3 4">HL-DH14</strain>
    </source>
</reference>
<dbReference type="InterPro" id="IPR046342">
    <property type="entry name" value="CBS_dom_sf"/>
</dbReference>
<sequence length="34" mass="3776">MLANRGFHALPVVDNGILTGIVTTTDLLQYYLKQ</sequence>
<evidence type="ECO:0000259" key="2">
    <source>
        <dbReference type="PROSITE" id="PS51371"/>
    </source>
</evidence>
<protein>
    <submittedName>
        <fullName evidence="3">CBS domain-containing protein</fullName>
    </submittedName>
</protein>
<dbReference type="Pfam" id="PF00571">
    <property type="entry name" value="CBS"/>
    <property type="match status" value="1"/>
</dbReference>
<dbReference type="EMBL" id="CP134537">
    <property type="protein sequence ID" value="WNH10923.1"/>
    <property type="molecule type" value="Genomic_DNA"/>
</dbReference>